<dbReference type="STRING" id="762967.HMPREF9440_02116"/>
<dbReference type="GO" id="GO:0008237">
    <property type="term" value="F:metallopeptidase activity"/>
    <property type="evidence" value="ECO:0007669"/>
    <property type="project" value="UniProtKB-KW"/>
</dbReference>
<dbReference type="GO" id="GO:0016810">
    <property type="term" value="F:hydrolase activity, acting on carbon-nitrogen (but not peptide) bonds"/>
    <property type="evidence" value="ECO:0007669"/>
    <property type="project" value="InterPro"/>
</dbReference>
<feature type="binding site" evidence="4">
    <location>
        <position position="62"/>
    </location>
    <ligand>
        <name>Zn(2+)</name>
        <dbReference type="ChEBI" id="CHEBI:29105"/>
        <label>1</label>
        <note>catalytic</note>
    </ligand>
</feature>
<feature type="binding site" evidence="3">
    <location>
        <begin position="67"/>
        <end position="69"/>
    </location>
    <ligand>
        <name>substrate</name>
    </ligand>
</feature>
<dbReference type="GO" id="GO:0005737">
    <property type="term" value="C:cytoplasm"/>
    <property type="evidence" value="ECO:0007669"/>
    <property type="project" value="UniProtKB-SubCell"/>
</dbReference>
<evidence type="ECO:0000256" key="2">
    <source>
        <dbReference type="PIRSR" id="PIRSR001238-1"/>
    </source>
</evidence>
<dbReference type="InterPro" id="IPR010229">
    <property type="entry name" value="Pept_M38_dipep"/>
</dbReference>
<dbReference type="EMBL" id="AFBQ01000317">
    <property type="protein sequence ID" value="EHY30537.1"/>
    <property type="molecule type" value="Genomic_DNA"/>
</dbReference>
<keyword evidence="1 4" id="KW-0479">Metal-binding</keyword>
<dbReference type="RefSeq" id="WP_008543367.1">
    <property type="nucleotide sequence ID" value="NZ_JH605009.1"/>
</dbReference>
<feature type="binding site" evidence="4">
    <location>
        <position position="277"/>
    </location>
    <ligand>
        <name>Zn(2+)</name>
        <dbReference type="ChEBI" id="CHEBI:29105"/>
        <label>1</label>
        <note>catalytic</note>
    </ligand>
</feature>
<keyword evidence="1" id="KW-0645">Protease</keyword>
<feature type="modified residue" description="N6-carboxylysine" evidence="5">
    <location>
        <position position="154"/>
    </location>
</feature>
<dbReference type="SUPFAM" id="SSF51556">
    <property type="entry name" value="Metallo-dependent hydrolases"/>
    <property type="match status" value="1"/>
</dbReference>
<feature type="binding site" evidence="3">
    <location>
        <position position="161"/>
    </location>
    <ligand>
        <name>substrate</name>
    </ligand>
</feature>
<evidence type="ECO:0000256" key="4">
    <source>
        <dbReference type="PIRSR" id="PIRSR001238-3"/>
    </source>
</evidence>
<dbReference type="InterPro" id="IPR006680">
    <property type="entry name" value="Amidohydro-rel"/>
</dbReference>
<dbReference type="InterPro" id="IPR011059">
    <property type="entry name" value="Metal-dep_hydrolase_composite"/>
</dbReference>
<dbReference type="Proteomes" id="UP000004956">
    <property type="component" value="Unassembled WGS sequence"/>
</dbReference>
<feature type="binding site" evidence="3">
    <location>
        <position position="129"/>
    </location>
    <ligand>
        <name>substrate</name>
    </ligand>
</feature>
<dbReference type="AlphaFoldDB" id="H3KH75"/>
<keyword evidence="1 4" id="KW-0862">Zinc</keyword>
<feature type="binding site" evidence="4">
    <location>
        <position position="221"/>
    </location>
    <ligand>
        <name>Zn(2+)</name>
        <dbReference type="ChEBI" id="CHEBI:29105"/>
        <label>2</label>
        <note>catalytic</note>
    </ligand>
</feature>
<evidence type="ECO:0000256" key="1">
    <source>
        <dbReference type="PIRNR" id="PIRNR001238"/>
    </source>
</evidence>
<comment type="subcellular location">
    <subcellularLocation>
        <location evidence="1">Cytoplasm</location>
    </subcellularLocation>
</comment>
<dbReference type="Gene3D" id="3.20.20.140">
    <property type="entry name" value="Metal-dependent hydrolases"/>
    <property type="match status" value="1"/>
</dbReference>
<dbReference type="GO" id="GO:0008798">
    <property type="term" value="F:beta-aspartyl-peptidase activity"/>
    <property type="evidence" value="ECO:0007669"/>
    <property type="project" value="InterPro"/>
</dbReference>
<dbReference type="InterPro" id="IPR050378">
    <property type="entry name" value="Metallo-dep_Hydrolases_sf"/>
</dbReference>
<feature type="binding site" description="via carbamate group" evidence="4">
    <location>
        <position position="154"/>
    </location>
    <ligand>
        <name>Zn(2+)</name>
        <dbReference type="ChEBI" id="CHEBI:29105"/>
        <label>1</label>
        <note>catalytic</note>
    </ligand>
</feature>
<evidence type="ECO:0000256" key="5">
    <source>
        <dbReference type="PIRSR" id="PIRSR001238-50"/>
    </source>
</evidence>
<dbReference type="GO" id="GO:0006508">
    <property type="term" value="P:proteolysis"/>
    <property type="evidence" value="ECO:0007669"/>
    <property type="project" value="UniProtKB-KW"/>
</dbReference>
<comment type="function">
    <text evidence="1">Catalyzes the hydrolytic cleavage of a subset of L-isoaspartyl (L-beta-aspartyl) dipeptides. Used to degrade proteins damaged by L-isoaspartyl residues formation.</text>
</comment>
<dbReference type="PIRSF" id="PIRSF001238">
    <property type="entry name" value="IadA"/>
    <property type="match status" value="1"/>
</dbReference>
<protein>
    <recommendedName>
        <fullName evidence="1">Isoaspartyl dipeptidase</fullName>
        <ecNumber evidence="1">3.4.19.-</ecNumber>
    </recommendedName>
</protein>
<organism evidence="7 8">
    <name type="scientific">Sutterella parvirubra YIT 11816</name>
    <dbReference type="NCBI Taxonomy" id="762967"/>
    <lineage>
        <taxon>Bacteria</taxon>
        <taxon>Pseudomonadati</taxon>
        <taxon>Pseudomonadota</taxon>
        <taxon>Betaproteobacteria</taxon>
        <taxon>Burkholderiales</taxon>
        <taxon>Sutterellaceae</taxon>
        <taxon>Sutterella</taxon>
    </lineage>
</organism>
<reference evidence="7 8" key="1">
    <citation type="submission" date="2011-11" db="EMBL/GenBank/DDBJ databases">
        <authorList>
            <person name="Weinstock G."/>
            <person name="Sodergren E."/>
            <person name="Clifton S."/>
            <person name="Fulton L."/>
            <person name="Fulton B."/>
            <person name="Courtney L."/>
            <person name="Fronick C."/>
            <person name="Harrison M."/>
            <person name="Strong C."/>
            <person name="Farmer C."/>
            <person name="Delahaunty K."/>
            <person name="Markovic C."/>
            <person name="Hall O."/>
            <person name="Minx P."/>
            <person name="Tomlinson C."/>
            <person name="Mitreva M."/>
            <person name="Hou S."/>
            <person name="Chen J."/>
            <person name="Wollam A."/>
            <person name="Pepin K.H."/>
            <person name="Johnson M."/>
            <person name="Bhonagiri V."/>
            <person name="Zhang X."/>
            <person name="Suruliraj S."/>
            <person name="Warren W."/>
            <person name="Chinwalla A."/>
            <person name="Mardis E.R."/>
            <person name="Wilson R.K."/>
        </authorList>
    </citation>
    <scope>NUCLEOTIDE SEQUENCE [LARGE SCALE GENOMIC DNA]</scope>
    <source>
        <strain evidence="7 8">YIT 11816</strain>
    </source>
</reference>
<dbReference type="HOGENOM" id="CLU_058216_0_0_4"/>
<dbReference type="PANTHER" id="PTHR11647">
    <property type="entry name" value="HYDRANTOINASE/DIHYDROPYRIMIDINASE FAMILY MEMBER"/>
    <property type="match status" value="1"/>
</dbReference>
<dbReference type="GO" id="GO:0046872">
    <property type="term" value="F:metal ion binding"/>
    <property type="evidence" value="ECO:0007669"/>
    <property type="project" value="UniProtKB-KW"/>
</dbReference>
<dbReference type="PATRIC" id="fig|762967.3.peg.1665"/>
<comment type="similarity">
    <text evidence="1">Belongs to the peptidase M38 family.</text>
</comment>
<feature type="binding site" description="via carbamate group" evidence="4">
    <location>
        <position position="154"/>
    </location>
    <ligand>
        <name>Zn(2+)</name>
        <dbReference type="ChEBI" id="CHEBI:29105"/>
        <label>2</label>
        <note>catalytic</note>
    </ligand>
</feature>
<feature type="binding site" evidence="3">
    <location>
        <position position="281"/>
    </location>
    <ligand>
        <name>substrate</name>
    </ligand>
</feature>
<comment type="cofactor">
    <cofactor evidence="1 4">
        <name>Zn(2+)</name>
        <dbReference type="ChEBI" id="CHEBI:29105"/>
    </cofactor>
    <text evidence="1 4">Binds 2 Zn(2+) ions per subunit.</text>
</comment>
<accession>H3KH75</accession>
<comment type="caution">
    <text evidence="7">The sequence shown here is derived from an EMBL/GenBank/DDBJ whole genome shotgun (WGS) entry which is preliminary data.</text>
</comment>
<feature type="active site" description="Proton acceptor" evidence="2">
    <location>
        <position position="277"/>
    </location>
</feature>
<dbReference type="InterPro" id="IPR032466">
    <property type="entry name" value="Metal_Hydrolase"/>
</dbReference>
<evidence type="ECO:0000259" key="6">
    <source>
        <dbReference type="Pfam" id="PF01979"/>
    </source>
</evidence>
<dbReference type="Pfam" id="PF01979">
    <property type="entry name" value="Amidohydro_1"/>
    <property type="match status" value="1"/>
</dbReference>
<gene>
    <name evidence="7" type="ORF">HMPREF9440_02116</name>
</gene>
<name>H3KH75_9BURK</name>
<dbReference type="Gene3D" id="2.30.40.10">
    <property type="entry name" value="Urease, subunit C, domain 1"/>
    <property type="match status" value="1"/>
</dbReference>
<feature type="binding site" evidence="3">
    <location>
        <position position="98"/>
    </location>
    <ligand>
        <name>substrate</name>
    </ligand>
</feature>
<feature type="binding site" evidence="3">
    <location>
        <position position="224"/>
    </location>
    <ligand>
        <name>substrate</name>
    </ligand>
</feature>
<evidence type="ECO:0000313" key="8">
    <source>
        <dbReference type="Proteomes" id="UP000004956"/>
    </source>
</evidence>
<feature type="binding site" evidence="4">
    <location>
        <position position="193"/>
    </location>
    <ligand>
        <name>Zn(2+)</name>
        <dbReference type="ChEBI" id="CHEBI:29105"/>
        <label>2</label>
        <note>catalytic</note>
    </ligand>
</feature>
<feature type="binding site" evidence="4">
    <location>
        <position position="60"/>
    </location>
    <ligand>
        <name>Zn(2+)</name>
        <dbReference type="ChEBI" id="CHEBI:29105"/>
        <label>1</label>
        <note>catalytic</note>
    </ligand>
</feature>
<dbReference type="PANTHER" id="PTHR11647:SF1">
    <property type="entry name" value="COLLAPSIN RESPONSE MEDIATOR PROTEIN"/>
    <property type="match status" value="1"/>
</dbReference>
<keyword evidence="1" id="KW-0482">Metalloprotease</keyword>
<dbReference type="EC" id="3.4.19.-" evidence="1"/>
<comment type="PTM">
    <text evidence="5">Carbamylation allows a single lysine to coordinate two zinc ions.</text>
</comment>
<dbReference type="OrthoDB" id="5687299at2"/>
<sequence>MATLIRNARVFAPKDLGVQDVLMVDEKIVAVGKDLSVTLPELETVDAAGKILTPGFFDQHIHVTGGGGEGGPSTRTPELVLSELIACGTTSVVGVSGTDFTTRSIPNLLAKVRALQTEGVSAWMYTSNYRYPATTLTDSVPNDLFFVPECLGVKIALGDHRSSFPTTQQVLALLADIRVGAMLAGKVGFMHVHTGNIPGSFEMYDEIVAKGFPIKHIRPTHCGRIRHVFDAAVQFALKGGHIDITTGASCCFDHPAEAVIAALEAGVDPKLITLSTDGHGSVPRFNDKGEMVGLGVGGVEGNLNEIRRLIRDYKMPIEQALTFVTSNVGAALGLAGQGVVEKGACANACLFTEDFELTDVFARGRRMMKDREIVVKGTFEY</sequence>
<dbReference type="SUPFAM" id="SSF51338">
    <property type="entry name" value="Composite domain of metallo-dependent hydrolases"/>
    <property type="match status" value="1"/>
</dbReference>
<comment type="PTM">
    <text evidence="1">Carboxylation allows a single lysine to coordinate two zinc ions.</text>
</comment>
<keyword evidence="1" id="KW-0378">Hydrolase</keyword>
<keyword evidence="8" id="KW-1185">Reference proteome</keyword>
<evidence type="ECO:0000313" key="7">
    <source>
        <dbReference type="EMBL" id="EHY30537.1"/>
    </source>
</evidence>
<dbReference type="NCBIfam" id="TIGR01975">
    <property type="entry name" value="isoAsp_dipep"/>
    <property type="match status" value="1"/>
</dbReference>
<evidence type="ECO:0000256" key="3">
    <source>
        <dbReference type="PIRSR" id="PIRSR001238-2"/>
    </source>
</evidence>
<feature type="domain" description="Amidohydrolase-related" evidence="6">
    <location>
        <begin position="51"/>
        <end position="366"/>
    </location>
</feature>
<proteinExistence type="inferred from homology"/>